<evidence type="ECO:0000259" key="2">
    <source>
        <dbReference type="PROSITE" id="PS50812"/>
    </source>
</evidence>
<dbReference type="OrthoDB" id="118550at2759"/>
<dbReference type="KEGG" id="pif:PITG_16721"/>
<protein>
    <recommendedName>
        <fullName evidence="2">PWWP domain-containing protein</fullName>
    </recommendedName>
</protein>
<dbReference type="OMA" id="MDEMESY"/>
<dbReference type="VEuPathDB" id="FungiDB:PITG_16721"/>
<dbReference type="CDD" id="cd05162">
    <property type="entry name" value="PWWP"/>
    <property type="match status" value="1"/>
</dbReference>
<dbReference type="InParanoid" id="D0NVG5"/>
<feature type="region of interest" description="Disordered" evidence="1">
    <location>
        <begin position="184"/>
        <end position="237"/>
    </location>
</feature>
<dbReference type="InterPro" id="IPR000313">
    <property type="entry name" value="PWWP_dom"/>
</dbReference>
<dbReference type="RefSeq" id="XP_002896943.1">
    <property type="nucleotide sequence ID" value="XM_002896897.1"/>
</dbReference>
<evidence type="ECO:0000256" key="1">
    <source>
        <dbReference type="SAM" id="MobiDB-lite"/>
    </source>
</evidence>
<gene>
    <name evidence="3" type="ORF">PITG_16721</name>
</gene>
<dbReference type="SMART" id="SM00293">
    <property type="entry name" value="PWWP"/>
    <property type="match status" value="1"/>
</dbReference>
<feature type="compositionally biased region" description="Basic and acidic residues" evidence="1">
    <location>
        <begin position="185"/>
        <end position="205"/>
    </location>
</feature>
<dbReference type="HOGENOM" id="CLU_092675_0_0_1"/>
<organism evidence="3 4">
    <name type="scientific">Phytophthora infestans (strain T30-4)</name>
    <name type="common">Potato late blight agent</name>
    <dbReference type="NCBI Taxonomy" id="403677"/>
    <lineage>
        <taxon>Eukaryota</taxon>
        <taxon>Sar</taxon>
        <taxon>Stramenopiles</taxon>
        <taxon>Oomycota</taxon>
        <taxon>Peronosporomycetes</taxon>
        <taxon>Peronosporales</taxon>
        <taxon>Peronosporaceae</taxon>
        <taxon>Phytophthora</taxon>
    </lineage>
</organism>
<evidence type="ECO:0000313" key="4">
    <source>
        <dbReference type="Proteomes" id="UP000006643"/>
    </source>
</evidence>
<dbReference type="Gene3D" id="2.30.30.140">
    <property type="match status" value="1"/>
</dbReference>
<feature type="compositionally biased region" description="Basic and acidic residues" evidence="1">
    <location>
        <begin position="224"/>
        <end position="235"/>
    </location>
</feature>
<dbReference type="PROSITE" id="PS50812">
    <property type="entry name" value="PWWP"/>
    <property type="match status" value="1"/>
</dbReference>
<feature type="domain" description="PWWP" evidence="2">
    <location>
        <begin position="40"/>
        <end position="54"/>
    </location>
</feature>
<dbReference type="AlphaFoldDB" id="D0NVG5"/>
<evidence type="ECO:0000313" key="3">
    <source>
        <dbReference type="EMBL" id="EEY66642.1"/>
    </source>
</evidence>
<name>D0NVG5_PHYIT</name>
<reference evidence="4" key="1">
    <citation type="journal article" date="2009" name="Nature">
        <title>Genome sequence and analysis of the Irish potato famine pathogen Phytophthora infestans.</title>
        <authorList>
            <consortium name="The Broad Institute Genome Sequencing Platform"/>
            <person name="Haas B.J."/>
            <person name="Kamoun S."/>
            <person name="Zody M.C."/>
            <person name="Jiang R.H."/>
            <person name="Handsaker R.E."/>
            <person name="Cano L.M."/>
            <person name="Grabherr M."/>
            <person name="Kodira C.D."/>
            <person name="Raffaele S."/>
            <person name="Torto-Alalibo T."/>
            <person name="Bozkurt T.O."/>
            <person name="Ah-Fong A.M."/>
            <person name="Alvarado L."/>
            <person name="Anderson V.L."/>
            <person name="Armstrong M.R."/>
            <person name="Avrova A."/>
            <person name="Baxter L."/>
            <person name="Beynon J."/>
            <person name="Boevink P.C."/>
            <person name="Bollmann S.R."/>
            <person name="Bos J.I."/>
            <person name="Bulone V."/>
            <person name="Cai G."/>
            <person name="Cakir C."/>
            <person name="Carrington J.C."/>
            <person name="Chawner M."/>
            <person name="Conti L."/>
            <person name="Costanzo S."/>
            <person name="Ewan R."/>
            <person name="Fahlgren N."/>
            <person name="Fischbach M.A."/>
            <person name="Fugelstad J."/>
            <person name="Gilroy E.M."/>
            <person name="Gnerre S."/>
            <person name="Green P.J."/>
            <person name="Grenville-Briggs L.J."/>
            <person name="Griffith J."/>
            <person name="Grunwald N.J."/>
            <person name="Horn K."/>
            <person name="Horner N.R."/>
            <person name="Hu C.H."/>
            <person name="Huitema E."/>
            <person name="Jeong D.H."/>
            <person name="Jones A.M."/>
            <person name="Jones J.D."/>
            <person name="Jones R.W."/>
            <person name="Karlsson E.K."/>
            <person name="Kunjeti S.G."/>
            <person name="Lamour K."/>
            <person name="Liu Z."/>
            <person name="Ma L."/>
            <person name="Maclean D."/>
            <person name="Chibucos M.C."/>
            <person name="McDonald H."/>
            <person name="McWalters J."/>
            <person name="Meijer H.J."/>
            <person name="Morgan W."/>
            <person name="Morris P.F."/>
            <person name="Munro C.A."/>
            <person name="O'Neill K."/>
            <person name="Ospina-Giraldo M."/>
            <person name="Pinzon A."/>
            <person name="Pritchard L."/>
            <person name="Ramsahoye B."/>
            <person name="Ren Q."/>
            <person name="Restrepo S."/>
            <person name="Roy S."/>
            <person name="Sadanandom A."/>
            <person name="Savidor A."/>
            <person name="Schornack S."/>
            <person name="Schwartz D.C."/>
            <person name="Schumann U.D."/>
            <person name="Schwessinger B."/>
            <person name="Seyer L."/>
            <person name="Sharpe T."/>
            <person name="Silvar C."/>
            <person name="Song J."/>
            <person name="Studholme D.J."/>
            <person name="Sykes S."/>
            <person name="Thines M."/>
            <person name="van de Vondervoort P.J."/>
            <person name="Phuntumart V."/>
            <person name="Wawra S."/>
            <person name="Weide R."/>
            <person name="Win J."/>
            <person name="Young C."/>
            <person name="Zhou S."/>
            <person name="Fry W."/>
            <person name="Meyers B.C."/>
            <person name="van West P."/>
            <person name="Ristaino J."/>
            <person name="Govers F."/>
            <person name="Birch P.R."/>
            <person name="Whisson S.C."/>
            <person name="Judelson H.S."/>
            <person name="Nusbaum C."/>
        </authorList>
    </citation>
    <scope>NUCLEOTIDE SEQUENCE [LARGE SCALE GENOMIC DNA]</scope>
    <source>
        <strain evidence="4">T30-4</strain>
    </source>
</reference>
<dbReference type="Pfam" id="PF00855">
    <property type="entry name" value="PWWP"/>
    <property type="match status" value="1"/>
</dbReference>
<dbReference type="EMBL" id="DS028168">
    <property type="protein sequence ID" value="EEY66642.1"/>
    <property type="molecule type" value="Genomic_DNA"/>
</dbReference>
<dbReference type="SUPFAM" id="SSF63748">
    <property type="entry name" value="Tudor/PWWP/MBT"/>
    <property type="match status" value="1"/>
</dbReference>
<proteinExistence type="predicted"/>
<accession>D0NVG5</accession>
<dbReference type="STRING" id="403677.D0NVG5"/>
<dbReference type="GeneID" id="9465507"/>
<sequence length="255" mass="28993">MVAPGAKKPPSSRLDASGQEALKARHEALALVEEKFRDFDVVWAKIHGFPWWPGVLFLSWDVVRRAGIRTDPKIMASLVVPPPQKVPVLDATTGEETGEFRTKRHCLVMFLDKFNFSLVEIDPSNVASFTAHYQMYVHAVMGSKSGKWSKKKGEFKRALAKATQLLHMGKNYVEDDLVLLEEPSQAEKKQRMDEMESYEEVRGDESLDDAWDDRESADDAAFSVKEDMAAREKNPARKATIHRLQLCRDHRPQLI</sequence>
<keyword evidence="4" id="KW-1185">Reference proteome</keyword>
<dbReference type="eggNOG" id="ENOG502SNTI">
    <property type="taxonomic scope" value="Eukaryota"/>
</dbReference>
<dbReference type="Proteomes" id="UP000006643">
    <property type="component" value="Unassembled WGS sequence"/>
</dbReference>
<feature type="compositionally biased region" description="Acidic residues" evidence="1">
    <location>
        <begin position="206"/>
        <end position="218"/>
    </location>
</feature>